<evidence type="ECO:0000313" key="3">
    <source>
        <dbReference type="Proteomes" id="UP001249851"/>
    </source>
</evidence>
<proteinExistence type="predicted"/>
<reference evidence="2" key="1">
    <citation type="journal article" date="2023" name="G3 (Bethesda)">
        <title>Whole genome assembly and annotation of the endangered Caribbean coral Acropora cervicornis.</title>
        <authorList>
            <person name="Selwyn J.D."/>
            <person name="Vollmer S.V."/>
        </authorList>
    </citation>
    <scope>NUCLEOTIDE SEQUENCE</scope>
    <source>
        <strain evidence="2">K2</strain>
    </source>
</reference>
<evidence type="ECO:0000256" key="1">
    <source>
        <dbReference type="SAM" id="MobiDB-lite"/>
    </source>
</evidence>
<dbReference type="EMBL" id="JARQWQ010000011">
    <property type="protein sequence ID" value="KAK2568796.1"/>
    <property type="molecule type" value="Genomic_DNA"/>
</dbReference>
<protein>
    <submittedName>
        <fullName evidence="2">Uncharacterized protein</fullName>
    </submittedName>
</protein>
<dbReference type="AlphaFoldDB" id="A0AAD9QWM5"/>
<feature type="region of interest" description="Disordered" evidence="1">
    <location>
        <begin position="1"/>
        <end position="21"/>
    </location>
</feature>
<gene>
    <name evidence="2" type="ORF">P5673_006822</name>
</gene>
<comment type="caution">
    <text evidence="2">The sequence shown here is derived from an EMBL/GenBank/DDBJ whole genome shotgun (WGS) entry which is preliminary data.</text>
</comment>
<reference evidence="2" key="2">
    <citation type="journal article" date="2023" name="Science">
        <title>Genomic signatures of disease resistance in endangered staghorn corals.</title>
        <authorList>
            <person name="Vollmer S.V."/>
            <person name="Selwyn J.D."/>
            <person name="Despard B.A."/>
            <person name="Roesel C.L."/>
        </authorList>
    </citation>
    <scope>NUCLEOTIDE SEQUENCE</scope>
    <source>
        <strain evidence="2">K2</strain>
    </source>
</reference>
<evidence type="ECO:0000313" key="2">
    <source>
        <dbReference type="EMBL" id="KAK2568796.1"/>
    </source>
</evidence>
<accession>A0AAD9QWM5</accession>
<sequence length="210" mass="24196">MIQPHPQPHIPSTDTCGPIQKEPSQDKILASLMIFSAKGTLEYDKLDISEFVFAFLEFIAQQPQSQHSDLMQYLRLLMEKAINYSWSSVNNFNLSINNVMAEGRLHWGQMDIIQAKSNTFFSHGDLRSSQNSASKVLRLRPQRDSPRLEQKDMYCSDWNYTAKCSCNITDPDYKNIHLCKVCDSHQHPMLHCAKRRYPIPSMRAAQQKSS</sequence>
<dbReference type="Proteomes" id="UP001249851">
    <property type="component" value="Unassembled WGS sequence"/>
</dbReference>
<keyword evidence="3" id="KW-1185">Reference proteome</keyword>
<name>A0AAD9QWM5_ACRCE</name>
<organism evidence="2 3">
    <name type="scientific">Acropora cervicornis</name>
    <name type="common">Staghorn coral</name>
    <dbReference type="NCBI Taxonomy" id="6130"/>
    <lineage>
        <taxon>Eukaryota</taxon>
        <taxon>Metazoa</taxon>
        <taxon>Cnidaria</taxon>
        <taxon>Anthozoa</taxon>
        <taxon>Hexacorallia</taxon>
        <taxon>Scleractinia</taxon>
        <taxon>Astrocoeniina</taxon>
        <taxon>Acroporidae</taxon>
        <taxon>Acropora</taxon>
    </lineage>
</organism>